<dbReference type="InterPro" id="IPR038356">
    <property type="entry name" value="Tma16_sf"/>
</dbReference>
<keyword evidence="4" id="KW-1185">Reference proteome</keyword>
<proteinExistence type="inferred from homology"/>
<dbReference type="InterPro" id="IPR021346">
    <property type="entry name" value="Tma16"/>
</dbReference>
<dbReference type="Gene3D" id="1.20.1440.170">
    <property type="entry name" value="Translation machinery-associated protein 16-like"/>
    <property type="match status" value="1"/>
</dbReference>
<dbReference type="Pfam" id="PF11176">
    <property type="entry name" value="Tma16"/>
    <property type="match status" value="1"/>
</dbReference>
<evidence type="ECO:0000313" key="4">
    <source>
        <dbReference type="Proteomes" id="UP000053611"/>
    </source>
</evidence>
<reference evidence="3 4" key="1">
    <citation type="submission" date="2015-03" db="EMBL/GenBank/DDBJ databases">
        <title>Genomics and transcriptomics of the oil-accumulating basidiomycete yeast T. oleaginosus allow insights into substrate utilization and the diverse evolutionary trajectories of mating systems in fungi.</title>
        <authorList>
            <consortium name="DOE Joint Genome Institute"/>
            <person name="Kourist R."/>
            <person name="Kracht O."/>
            <person name="Bracharz F."/>
            <person name="Lipzen A."/>
            <person name="Nolan M."/>
            <person name="Ohm R."/>
            <person name="Grigoriev I."/>
            <person name="Sun S."/>
            <person name="Heitman J."/>
            <person name="Bruck T."/>
            <person name="Nowrousian M."/>
        </authorList>
    </citation>
    <scope>NUCLEOTIDE SEQUENCE [LARGE SCALE GENOMIC DNA]</scope>
    <source>
        <strain evidence="3 4">IBC0246</strain>
    </source>
</reference>
<evidence type="ECO:0000256" key="2">
    <source>
        <dbReference type="SAM" id="MobiDB-lite"/>
    </source>
</evidence>
<dbReference type="AlphaFoldDB" id="A0A0J0XSY0"/>
<dbReference type="STRING" id="879819.A0A0J0XSY0"/>
<accession>A0A0J0XSY0</accession>
<dbReference type="PANTHER" id="PTHR13349">
    <property type="entry name" value="TRANSLATION MACHINERY-ASSOCIATED PROTEIN 16"/>
    <property type="match status" value="1"/>
</dbReference>
<feature type="region of interest" description="Disordered" evidence="2">
    <location>
        <begin position="1"/>
        <end position="24"/>
    </location>
</feature>
<sequence>MPNNRKSTLKKINGRDGVHPGSRKAAQINRVHLRSIKLKSQARDRKDLKMGKPVFRPQFFMHSLESPDALTLPQLCALITDTFIARNDERIAELNAERRPGRPKVKELLELEELRRVESAEWETGFEVPNLTDARATKLMYGWVESGTIIKSAHIDLLPWIRIARATPDVFVVSRKGKLDGMGLGD</sequence>
<gene>
    <name evidence="3" type="ORF">CC85DRAFT_234130</name>
</gene>
<evidence type="ECO:0008006" key="5">
    <source>
        <dbReference type="Google" id="ProtNLM"/>
    </source>
</evidence>
<dbReference type="GO" id="GO:0005634">
    <property type="term" value="C:nucleus"/>
    <property type="evidence" value="ECO:0007669"/>
    <property type="project" value="TreeGrafter"/>
</dbReference>
<feature type="non-terminal residue" evidence="3">
    <location>
        <position position="186"/>
    </location>
</feature>
<dbReference type="EMBL" id="KQ087188">
    <property type="protein sequence ID" value="KLT44193.1"/>
    <property type="molecule type" value="Genomic_DNA"/>
</dbReference>
<protein>
    <recommendedName>
        <fullName evidence="5">Translation machinery-associated protein 16</fullName>
    </recommendedName>
</protein>
<dbReference type="OrthoDB" id="270284at2759"/>
<organism evidence="3 4">
    <name type="scientific">Cutaneotrichosporon oleaginosum</name>
    <dbReference type="NCBI Taxonomy" id="879819"/>
    <lineage>
        <taxon>Eukaryota</taxon>
        <taxon>Fungi</taxon>
        <taxon>Dikarya</taxon>
        <taxon>Basidiomycota</taxon>
        <taxon>Agaricomycotina</taxon>
        <taxon>Tremellomycetes</taxon>
        <taxon>Trichosporonales</taxon>
        <taxon>Trichosporonaceae</taxon>
        <taxon>Cutaneotrichosporon</taxon>
    </lineage>
</organism>
<comment type="similarity">
    <text evidence="1">Belongs to the TMA16 family.</text>
</comment>
<dbReference type="Proteomes" id="UP000053611">
    <property type="component" value="Unassembled WGS sequence"/>
</dbReference>
<name>A0A0J0XSY0_9TREE</name>
<dbReference type="PANTHER" id="PTHR13349:SF2">
    <property type="entry name" value="TRANSLATION MACHINERY-ASSOCIATED PROTEIN 16"/>
    <property type="match status" value="1"/>
</dbReference>
<evidence type="ECO:0000256" key="1">
    <source>
        <dbReference type="ARBA" id="ARBA00034127"/>
    </source>
</evidence>
<evidence type="ECO:0000313" key="3">
    <source>
        <dbReference type="EMBL" id="KLT44193.1"/>
    </source>
</evidence>